<evidence type="ECO:0000256" key="7">
    <source>
        <dbReference type="ARBA" id="ARBA00047899"/>
    </source>
</evidence>
<evidence type="ECO:0000256" key="3">
    <source>
        <dbReference type="ARBA" id="ARBA00022679"/>
    </source>
</evidence>
<accession>A0A543J331</accession>
<dbReference type="Gene3D" id="3.30.200.20">
    <property type="entry name" value="Phosphorylase Kinase, domain 1"/>
    <property type="match status" value="1"/>
</dbReference>
<name>A0A543J331_9ACTN</name>
<evidence type="ECO:0000256" key="2">
    <source>
        <dbReference type="ARBA" id="ARBA00022527"/>
    </source>
</evidence>
<keyword evidence="6" id="KW-0067">ATP-binding</keyword>
<evidence type="ECO:0000313" key="12">
    <source>
        <dbReference type="Proteomes" id="UP000319213"/>
    </source>
</evidence>
<dbReference type="Gene3D" id="1.25.40.10">
    <property type="entry name" value="Tetratricopeptide repeat domain"/>
    <property type="match status" value="1"/>
</dbReference>
<dbReference type="AlphaFoldDB" id="A0A543J331"/>
<organism evidence="11 12">
    <name type="scientific">Thermopolyspora flexuosa</name>
    <dbReference type="NCBI Taxonomy" id="103836"/>
    <lineage>
        <taxon>Bacteria</taxon>
        <taxon>Bacillati</taxon>
        <taxon>Actinomycetota</taxon>
        <taxon>Actinomycetes</taxon>
        <taxon>Streptosporangiales</taxon>
        <taxon>Streptosporangiaceae</taxon>
        <taxon>Thermopolyspora</taxon>
    </lineage>
</organism>
<proteinExistence type="predicted"/>
<feature type="domain" description="Protein kinase" evidence="10">
    <location>
        <begin position="216"/>
        <end position="474"/>
    </location>
</feature>
<evidence type="ECO:0000313" key="11">
    <source>
        <dbReference type="EMBL" id="TQM77236.1"/>
    </source>
</evidence>
<comment type="catalytic activity">
    <reaction evidence="8">
        <text>L-seryl-[protein] + ATP = O-phospho-L-seryl-[protein] + ADP + H(+)</text>
        <dbReference type="Rhea" id="RHEA:17989"/>
        <dbReference type="Rhea" id="RHEA-COMP:9863"/>
        <dbReference type="Rhea" id="RHEA-COMP:11604"/>
        <dbReference type="ChEBI" id="CHEBI:15378"/>
        <dbReference type="ChEBI" id="CHEBI:29999"/>
        <dbReference type="ChEBI" id="CHEBI:30616"/>
        <dbReference type="ChEBI" id="CHEBI:83421"/>
        <dbReference type="ChEBI" id="CHEBI:456216"/>
        <dbReference type="EC" id="2.7.11.1"/>
    </reaction>
</comment>
<evidence type="ECO:0000256" key="8">
    <source>
        <dbReference type="ARBA" id="ARBA00048679"/>
    </source>
</evidence>
<feature type="compositionally biased region" description="Low complexity" evidence="9">
    <location>
        <begin position="29"/>
        <end position="63"/>
    </location>
</feature>
<dbReference type="PANTHER" id="PTHR24363:SF0">
    <property type="entry name" value="SERINE_THREONINE KINASE LIKE DOMAIN CONTAINING 1"/>
    <property type="match status" value="1"/>
</dbReference>
<keyword evidence="5 11" id="KW-0418">Kinase</keyword>
<keyword evidence="12" id="KW-1185">Reference proteome</keyword>
<evidence type="ECO:0000256" key="9">
    <source>
        <dbReference type="SAM" id="MobiDB-lite"/>
    </source>
</evidence>
<dbReference type="SUPFAM" id="SSF56112">
    <property type="entry name" value="Protein kinase-like (PK-like)"/>
    <property type="match status" value="1"/>
</dbReference>
<dbReference type="Pfam" id="PF00069">
    <property type="entry name" value="Pkinase"/>
    <property type="match status" value="1"/>
</dbReference>
<keyword evidence="3" id="KW-0808">Transferase</keyword>
<evidence type="ECO:0000256" key="1">
    <source>
        <dbReference type="ARBA" id="ARBA00012513"/>
    </source>
</evidence>
<evidence type="ECO:0000259" key="10">
    <source>
        <dbReference type="PROSITE" id="PS50011"/>
    </source>
</evidence>
<dbReference type="SMART" id="SM00220">
    <property type="entry name" value="S_TKc"/>
    <property type="match status" value="1"/>
</dbReference>
<protein>
    <recommendedName>
        <fullName evidence="1">non-specific serine/threonine protein kinase</fullName>
        <ecNumber evidence="1">2.7.11.1</ecNumber>
    </recommendedName>
</protein>
<dbReference type="CDD" id="cd14014">
    <property type="entry name" value="STKc_PknB_like"/>
    <property type="match status" value="1"/>
</dbReference>
<feature type="compositionally biased region" description="Pro residues" evidence="9">
    <location>
        <begin position="64"/>
        <end position="86"/>
    </location>
</feature>
<dbReference type="InterPro" id="IPR011990">
    <property type="entry name" value="TPR-like_helical_dom_sf"/>
</dbReference>
<keyword evidence="4" id="KW-0547">Nucleotide-binding</keyword>
<dbReference type="Proteomes" id="UP000319213">
    <property type="component" value="Unassembled WGS sequence"/>
</dbReference>
<keyword evidence="2" id="KW-0723">Serine/threonine-protein kinase</keyword>
<evidence type="ECO:0000256" key="6">
    <source>
        <dbReference type="ARBA" id="ARBA00022840"/>
    </source>
</evidence>
<dbReference type="FunFam" id="3.30.200.20:FF:000205">
    <property type="entry name" value="Serine/threonine protein kinase"/>
    <property type="match status" value="1"/>
</dbReference>
<reference evidence="11 12" key="1">
    <citation type="submission" date="2019-06" db="EMBL/GenBank/DDBJ databases">
        <title>Sequencing the genomes of 1000 actinobacteria strains.</title>
        <authorList>
            <person name="Klenk H.-P."/>
        </authorList>
    </citation>
    <scope>NUCLEOTIDE SEQUENCE [LARGE SCALE GENOMIC DNA]</scope>
    <source>
        <strain evidence="11 12">DSM 43186</strain>
    </source>
</reference>
<dbReference type="SUPFAM" id="SSF48452">
    <property type="entry name" value="TPR-like"/>
    <property type="match status" value="1"/>
</dbReference>
<gene>
    <name evidence="11" type="ORF">FHX40_3993</name>
</gene>
<feature type="compositionally biased region" description="Low complexity" evidence="9">
    <location>
        <begin position="104"/>
        <end position="130"/>
    </location>
</feature>
<dbReference type="Gene3D" id="1.10.510.10">
    <property type="entry name" value="Transferase(Phosphotransferase) domain 1"/>
    <property type="match status" value="1"/>
</dbReference>
<feature type="region of interest" description="Disordered" evidence="9">
    <location>
        <begin position="20"/>
        <end position="145"/>
    </location>
</feature>
<sequence>MDQCSYPGCTGTVVDGYCDTCGMAPPRPSQASQPSAGGSLGGAPAPAVQSAPAAPAAQSAPAAPAAPFPPPPPSPPTGPAPFPSVPSTPAGAAMFPSAPSTPVGSAPFPSAPFTAPGSHPSGRGRGSSSTRSRRGMLGAGLVEVPPVPYRDPSQVVMRNPQVPEEKRFCNNPQCGKPVGRTRGDRPGRTEGFCPHCGTRFSFTPKLREGELVAGQYEVKGCLAHGGLGWIYLAADRNLDGRWVVLKGLLDTMDAEALAAAEAERRFLIGVDHPNIVKIINFVQHPDPVTRSMVGYIVMEYVGGESLQDMLRRRLRESGNTEALPLTHAIAYALEILRAFAYLHDRGLLYCDLKPANVIQVEEQLKLIDLGAVRRIDDMDSAIYGTIGYQAPEIATDGPSISSDLYTVGRTLAVLSFPFSPATRDQATPLPPPEQVPVLQRYDSFHRFLLRATHPRPELRFQDAAEMADQLRGVLREVKADEDGRPYPALSGLFGPERTAAGTALAPEDSGSVFATPAPGEFVSALPVPLVDPGDPAASFLAGLTARNPGELADVLRQAPVVSPETDLALARVLIEQGNGAEADAPLTRVAQERPWDWRPHWYRGVLALASGDPAEAVRIFDELYGRMPGEEATKLALAFARERAGDFAGAARLYGTVWRTDTSYVSAAFGLARTRLAGGDPAGATGVLDQVPVASTHRVAAQLATVAIAVRGQDPARLSADALLLAGHRLEQIGLDAIRFNRMAAEVLRAALAWLGKGAATSVNGATLLGAPFTEVGIRRRLEQTYRALARASHDPDERHELIDRANAVRPRTWI</sequence>
<dbReference type="EC" id="2.7.11.1" evidence="1"/>
<dbReference type="GO" id="GO:0005524">
    <property type="term" value="F:ATP binding"/>
    <property type="evidence" value="ECO:0007669"/>
    <property type="project" value="UniProtKB-KW"/>
</dbReference>
<evidence type="ECO:0000256" key="4">
    <source>
        <dbReference type="ARBA" id="ARBA00022741"/>
    </source>
</evidence>
<dbReference type="InterPro" id="IPR011009">
    <property type="entry name" value="Kinase-like_dom_sf"/>
</dbReference>
<dbReference type="Pfam" id="PF16919">
    <property type="entry name" value="PknG_rubred"/>
    <property type="match status" value="1"/>
</dbReference>
<comment type="catalytic activity">
    <reaction evidence="7">
        <text>L-threonyl-[protein] + ATP = O-phospho-L-threonyl-[protein] + ADP + H(+)</text>
        <dbReference type="Rhea" id="RHEA:46608"/>
        <dbReference type="Rhea" id="RHEA-COMP:11060"/>
        <dbReference type="Rhea" id="RHEA-COMP:11605"/>
        <dbReference type="ChEBI" id="CHEBI:15378"/>
        <dbReference type="ChEBI" id="CHEBI:30013"/>
        <dbReference type="ChEBI" id="CHEBI:30616"/>
        <dbReference type="ChEBI" id="CHEBI:61977"/>
        <dbReference type="ChEBI" id="CHEBI:456216"/>
        <dbReference type="EC" id="2.7.11.1"/>
    </reaction>
</comment>
<dbReference type="InterPro" id="IPR031634">
    <property type="entry name" value="PknG_rubred"/>
</dbReference>
<comment type="caution">
    <text evidence="11">The sequence shown here is derived from an EMBL/GenBank/DDBJ whole genome shotgun (WGS) entry which is preliminary data.</text>
</comment>
<dbReference type="GO" id="GO:0004674">
    <property type="term" value="F:protein serine/threonine kinase activity"/>
    <property type="evidence" value="ECO:0007669"/>
    <property type="project" value="UniProtKB-KW"/>
</dbReference>
<dbReference type="Pfam" id="PF16918">
    <property type="entry name" value="PknG_TPR"/>
    <property type="match status" value="1"/>
</dbReference>
<dbReference type="PROSITE" id="PS50011">
    <property type="entry name" value="PROTEIN_KINASE_DOM"/>
    <property type="match status" value="1"/>
</dbReference>
<dbReference type="InterPro" id="IPR000719">
    <property type="entry name" value="Prot_kinase_dom"/>
</dbReference>
<dbReference type="RefSeq" id="WP_142261002.1">
    <property type="nucleotide sequence ID" value="NZ_BMPV01000002.1"/>
</dbReference>
<dbReference type="FunFam" id="1.10.510.10:FF:000306">
    <property type="entry name" value="Serine/threonine protein kinase"/>
    <property type="match status" value="1"/>
</dbReference>
<evidence type="ECO:0000256" key="5">
    <source>
        <dbReference type="ARBA" id="ARBA00022777"/>
    </source>
</evidence>
<dbReference type="PANTHER" id="PTHR24363">
    <property type="entry name" value="SERINE/THREONINE PROTEIN KINASE"/>
    <property type="match status" value="1"/>
</dbReference>
<dbReference type="OrthoDB" id="137117at2"/>
<dbReference type="EMBL" id="VFPQ01000001">
    <property type="protein sequence ID" value="TQM77236.1"/>
    <property type="molecule type" value="Genomic_DNA"/>
</dbReference>
<dbReference type="InterPro" id="IPR031636">
    <property type="entry name" value="PknG_TPR"/>
</dbReference>